<dbReference type="SUPFAM" id="SSF51261">
    <property type="entry name" value="Duplicated hybrid motif"/>
    <property type="match status" value="1"/>
</dbReference>
<comment type="caution">
    <text evidence="4">The sequence shown here is derived from an EMBL/GenBank/DDBJ whole genome shotgun (WGS) entry which is preliminary data.</text>
</comment>
<dbReference type="PANTHER" id="PTHR21666:SF289">
    <property type="entry name" value="L-ALA--D-GLU ENDOPEPTIDASE"/>
    <property type="match status" value="1"/>
</dbReference>
<dbReference type="InterPro" id="IPR050570">
    <property type="entry name" value="Cell_wall_metabolism_enzyme"/>
</dbReference>
<dbReference type="AlphaFoldDB" id="A0A498CP28"/>
<dbReference type="CDD" id="cd12797">
    <property type="entry name" value="M23_peptidase"/>
    <property type="match status" value="1"/>
</dbReference>
<evidence type="ECO:0000259" key="3">
    <source>
        <dbReference type="Pfam" id="PF01551"/>
    </source>
</evidence>
<dbReference type="Gene3D" id="2.70.70.10">
    <property type="entry name" value="Glucose Permease (Domain IIA)"/>
    <property type="match status" value="1"/>
</dbReference>
<dbReference type="InterPro" id="IPR016047">
    <property type="entry name" value="M23ase_b-sheet_dom"/>
</dbReference>
<evidence type="ECO:0000256" key="1">
    <source>
        <dbReference type="ARBA" id="ARBA00022729"/>
    </source>
</evidence>
<reference evidence="4 5" key="1">
    <citation type="submission" date="2018-10" db="EMBL/GenBank/DDBJ databases">
        <title>Anaerotruncus faecis sp. nov., isolated from human feces.</title>
        <authorList>
            <person name="Wang Y.-J."/>
        </authorList>
    </citation>
    <scope>NUCLEOTIDE SEQUENCE [LARGE SCALE GENOMIC DNA]</scope>
    <source>
        <strain evidence="4 5">22A2-44</strain>
    </source>
</reference>
<keyword evidence="1 2" id="KW-0732">Signal</keyword>
<dbReference type="RefSeq" id="WP_121586016.1">
    <property type="nucleotide sequence ID" value="NZ_RCHT01000002.1"/>
</dbReference>
<dbReference type="GO" id="GO:0004222">
    <property type="term" value="F:metalloendopeptidase activity"/>
    <property type="evidence" value="ECO:0007669"/>
    <property type="project" value="TreeGrafter"/>
</dbReference>
<feature type="chain" id="PRO_5038838983" evidence="2">
    <location>
        <begin position="20"/>
        <end position="346"/>
    </location>
</feature>
<proteinExistence type="predicted"/>
<accession>A0A498CP28</accession>
<gene>
    <name evidence="4" type="ORF">D4A47_02545</name>
</gene>
<dbReference type="Proteomes" id="UP000276301">
    <property type="component" value="Unassembled WGS sequence"/>
</dbReference>
<evidence type="ECO:0000256" key="2">
    <source>
        <dbReference type="SAM" id="SignalP"/>
    </source>
</evidence>
<feature type="domain" description="M23ase beta-sheet core" evidence="3">
    <location>
        <begin position="184"/>
        <end position="284"/>
    </location>
</feature>
<dbReference type="EMBL" id="RCHT01000002">
    <property type="protein sequence ID" value="RLL13787.1"/>
    <property type="molecule type" value="Genomic_DNA"/>
</dbReference>
<dbReference type="PANTHER" id="PTHR21666">
    <property type="entry name" value="PEPTIDASE-RELATED"/>
    <property type="match status" value="1"/>
</dbReference>
<protein>
    <submittedName>
        <fullName evidence="4">M23 family metallopeptidase</fullName>
    </submittedName>
</protein>
<sequence>MRRGKIVLAGILLAAAAGAALFAARPAAAPASEALPASSYIKWVDFNVPSAALDGSYRAAVTAHGEGLSAPMPDLLACLAAGYWGNWKSYRAADLDRLMDRLRAGETLDGIGGEYKDYPYYKEAYGAVLNGMVGDYAIALPDGDGEPRWQVKYGLKAYCPVAEGFGFSHCDDFGNARSFGYRRRHLGNDLMGNVGSPIVAVESGVVEELGWNQYGGWRIGIRSFDGRRYYYYAHLRKGGPYQPGLEKGSVVQAGDVIGYLGMTGYSNTEDVNGMKVPHLHFGMQLIFDESQKTGNGEIWIDVYQLVNFLERNRSTVDRGADGCYSRRYEYLDFSAAQYLTDSRGAS</sequence>
<name>A0A498CP28_9FIRM</name>
<keyword evidence="5" id="KW-1185">Reference proteome</keyword>
<evidence type="ECO:0000313" key="4">
    <source>
        <dbReference type="EMBL" id="RLL13787.1"/>
    </source>
</evidence>
<feature type="signal peptide" evidence="2">
    <location>
        <begin position="1"/>
        <end position="19"/>
    </location>
</feature>
<evidence type="ECO:0000313" key="5">
    <source>
        <dbReference type="Proteomes" id="UP000276301"/>
    </source>
</evidence>
<dbReference type="InterPro" id="IPR011055">
    <property type="entry name" value="Dup_hybrid_motif"/>
</dbReference>
<organism evidence="4 5">
    <name type="scientific">Anaerotruncus massiliensis</name>
    <name type="common">ex Liu et al. 2021</name>
    <dbReference type="NCBI Taxonomy" id="2321404"/>
    <lineage>
        <taxon>Bacteria</taxon>
        <taxon>Bacillati</taxon>
        <taxon>Bacillota</taxon>
        <taxon>Clostridia</taxon>
        <taxon>Eubacteriales</taxon>
        <taxon>Oscillospiraceae</taxon>
        <taxon>Anaerotruncus</taxon>
    </lineage>
</organism>
<dbReference type="Pfam" id="PF01551">
    <property type="entry name" value="Peptidase_M23"/>
    <property type="match status" value="1"/>
</dbReference>